<sequence>MKNPILGSHVGMSKSNKHGEYLIGSFNESLSYGANTFMIFSGPPQNTMRTDLDKLHIKEMQELMKNNNLDIKNLIVHAPYLINISNPVNQNTWDFGVDFLTKEILRCEGMGINILVLHPGARLKGDYQKALDALVKGLDAVAAHQKNTIIALETMSGKGSEVGINLKDFAYVLSKVKEPDKVAVCLDTCHMHDAGYNLSDWDAVKQEIKQTVGKEKIRCFHLNDSQNPISAHKDRHENIGYGHIGFDTLLKILWDEEYIDVPKVLETPYHNDKPPYKEEIYNLLNKQHILKIKD</sequence>
<dbReference type="AlphaFoldDB" id="A0A2S5RG94"/>
<dbReference type="GO" id="GO:0008081">
    <property type="term" value="F:phosphoric diester hydrolase activity"/>
    <property type="evidence" value="ECO:0007669"/>
    <property type="project" value="TreeGrafter"/>
</dbReference>
<dbReference type="EC" id="3.1.21.2" evidence="7"/>
<dbReference type="OrthoDB" id="9805666at2"/>
<accession>A0A2S5RG94</accession>
<dbReference type="InterPro" id="IPR018246">
    <property type="entry name" value="AP_endonuc_F2_Zn_BS"/>
</dbReference>
<evidence type="ECO:0000256" key="3">
    <source>
        <dbReference type="ARBA" id="ARBA00022763"/>
    </source>
</evidence>
<feature type="binding site" evidence="7">
    <location>
        <position position="234"/>
    </location>
    <ligand>
        <name>Zn(2+)</name>
        <dbReference type="ChEBI" id="CHEBI:29105"/>
        <label>3</label>
    </ligand>
</feature>
<protein>
    <recommendedName>
        <fullName evidence="7">Probable endonuclease 4</fullName>
        <ecNumber evidence="7">3.1.21.2</ecNumber>
    </recommendedName>
    <alternativeName>
        <fullName evidence="7">Endodeoxyribonuclease IV</fullName>
    </alternativeName>
    <alternativeName>
        <fullName evidence="7">Endonuclease IV</fullName>
    </alternativeName>
</protein>
<evidence type="ECO:0000259" key="8">
    <source>
        <dbReference type="Pfam" id="PF01261"/>
    </source>
</evidence>
<dbReference type="InterPro" id="IPR013022">
    <property type="entry name" value="Xyl_isomerase-like_TIM-brl"/>
</dbReference>
<dbReference type="RefSeq" id="WP_104208161.1">
    <property type="nucleotide sequence ID" value="NZ_PHNF01000002.1"/>
</dbReference>
<dbReference type="NCBIfam" id="NF002196">
    <property type="entry name" value="PRK01060.1-1"/>
    <property type="match status" value="1"/>
</dbReference>
<keyword evidence="6 7" id="KW-0234">DNA repair</keyword>
<dbReference type="Proteomes" id="UP000239785">
    <property type="component" value="Unassembled WGS sequence"/>
</dbReference>
<feature type="binding site" evidence="7">
    <location>
        <position position="190"/>
    </location>
    <ligand>
        <name>Zn(2+)</name>
        <dbReference type="ChEBI" id="CHEBI:29105"/>
        <label>3</label>
    </ligand>
</feature>
<evidence type="ECO:0000313" key="10">
    <source>
        <dbReference type="Proteomes" id="UP000239785"/>
    </source>
</evidence>
<evidence type="ECO:0000256" key="1">
    <source>
        <dbReference type="ARBA" id="ARBA00005340"/>
    </source>
</evidence>
<feature type="binding site" evidence="7">
    <location>
        <position position="77"/>
    </location>
    <ligand>
        <name>Zn(2+)</name>
        <dbReference type="ChEBI" id="CHEBI:29105"/>
        <label>1</label>
    </ligand>
</feature>
<feature type="binding site" evidence="7">
    <location>
        <position position="221"/>
    </location>
    <ligand>
        <name>Zn(2+)</name>
        <dbReference type="ChEBI" id="CHEBI:29105"/>
        <label>2</label>
    </ligand>
</feature>
<keyword evidence="10" id="KW-1185">Reference proteome</keyword>
<dbReference type="EMBL" id="PHNF01000002">
    <property type="protein sequence ID" value="PPE06333.1"/>
    <property type="molecule type" value="Genomic_DNA"/>
</dbReference>
<dbReference type="FunFam" id="3.20.20.150:FF:000001">
    <property type="entry name" value="Probable endonuclease 4"/>
    <property type="match status" value="1"/>
</dbReference>
<feature type="binding site" evidence="7">
    <location>
        <position position="153"/>
    </location>
    <ligand>
        <name>Zn(2+)</name>
        <dbReference type="ChEBI" id="CHEBI:29105"/>
        <label>2</label>
    </ligand>
</feature>
<comment type="cofactor">
    <cofactor evidence="7">
        <name>Zn(2+)</name>
        <dbReference type="ChEBI" id="CHEBI:29105"/>
    </cofactor>
    <text evidence="7">Binds 3 Zn(2+) ions.</text>
</comment>
<evidence type="ECO:0000256" key="2">
    <source>
        <dbReference type="ARBA" id="ARBA00022723"/>
    </source>
</evidence>
<dbReference type="GO" id="GO:0008833">
    <property type="term" value="F:deoxyribonuclease IV (phage-T4-induced) activity"/>
    <property type="evidence" value="ECO:0007669"/>
    <property type="project" value="UniProtKB-UniRule"/>
</dbReference>
<reference evidence="9 10" key="1">
    <citation type="submission" date="2017-11" db="EMBL/GenBank/DDBJ databases">
        <title>Genome sequence of Mesoplasma corruscae ELCA-2 (ATCC 49579).</title>
        <authorList>
            <person name="Lo W.-S."/>
            <person name="Kuo C.-H."/>
        </authorList>
    </citation>
    <scope>NUCLEOTIDE SEQUENCE [LARGE SCALE GENOMIC DNA]</scope>
    <source>
        <strain evidence="9 10">ELCA-2</strain>
    </source>
</reference>
<dbReference type="GO" id="GO:0003677">
    <property type="term" value="F:DNA binding"/>
    <property type="evidence" value="ECO:0007669"/>
    <property type="project" value="InterPro"/>
</dbReference>
<keyword evidence="5 7" id="KW-0862">Zinc</keyword>
<proteinExistence type="inferred from homology"/>
<keyword evidence="7 9" id="KW-0255">Endonuclease</keyword>
<comment type="similarity">
    <text evidence="1 7">Belongs to the AP endonuclease 2 family.</text>
</comment>
<dbReference type="PROSITE" id="PS00730">
    <property type="entry name" value="AP_NUCLEASE_F2_2"/>
    <property type="match status" value="1"/>
</dbReference>
<evidence type="ECO:0000313" key="9">
    <source>
        <dbReference type="EMBL" id="PPE06333.1"/>
    </source>
</evidence>
<dbReference type="SUPFAM" id="SSF51658">
    <property type="entry name" value="Xylose isomerase-like"/>
    <property type="match status" value="1"/>
</dbReference>
<dbReference type="GO" id="GO:0008270">
    <property type="term" value="F:zinc ion binding"/>
    <property type="evidence" value="ECO:0007669"/>
    <property type="project" value="UniProtKB-UniRule"/>
</dbReference>
<feature type="binding site" evidence="7">
    <location>
        <position position="266"/>
    </location>
    <ligand>
        <name>Zn(2+)</name>
        <dbReference type="ChEBI" id="CHEBI:29105"/>
        <label>2</label>
    </ligand>
</feature>
<evidence type="ECO:0000256" key="4">
    <source>
        <dbReference type="ARBA" id="ARBA00022801"/>
    </source>
</evidence>
<keyword evidence="7" id="KW-0540">Nuclease</keyword>
<keyword evidence="4 7" id="KW-0378">Hydrolase</keyword>
<feature type="binding site" evidence="7">
    <location>
        <position position="153"/>
    </location>
    <ligand>
        <name>Zn(2+)</name>
        <dbReference type="ChEBI" id="CHEBI:29105"/>
        <label>1</label>
    </ligand>
</feature>
<evidence type="ECO:0000256" key="5">
    <source>
        <dbReference type="ARBA" id="ARBA00022833"/>
    </source>
</evidence>
<evidence type="ECO:0000256" key="6">
    <source>
        <dbReference type="ARBA" id="ARBA00023204"/>
    </source>
</evidence>
<dbReference type="Pfam" id="PF01261">
    <property type="entry name" value="AP_endonuc_2"/>
    <property type="match status" value="1"/>
</dbReference>
<organism evidence="9 10">
    <name type="scientific">Mesoplasma corruscae</name>
    <dbReference type="NCBI Taxonomy" id="216874"/>
    <lineage>
        <taxon>Bacteria</taxon>
        <taxon>Bacillati</taxon>
        <taxon>Mycoplasmatota</taxon>
        <taxon>Mollicutes</taxon>
        <taxon>Entomoplasmatales</taxon>
        <taxon>Entomoplasmataceae</taxon>
        <taxon>Mesoplasma</taxon>
    </lineage>
</organism>
<feature type="binding site" evidence="7">
    <location>
        <position position="187"/>
    </location>
    <ligand>
        <name>Zn(2+)</name>
        <dbReference type="ChEBI" id="CHEBI:29105"/>
        <label>2</label>
    </ligand>
</feature>
<dbReference type="InterPro" id="IPR001719">
    <property type="entry name" value="AP_endonuc_2"/>
</dbReference>
<keyword evidence="2 7" id="KW-0479">Metal-binding</keyword>
<dbReference type="HAMAP" id="MF_00152">
    <property type="entry name" value="Nfo"/>
    <property type="match status" value="1"/>
</dbReference>
<name>A0A2S5RG94_9MOLU</name>
<evidence type="ECO:0000256" key="7">
    <source>
        <dbReference type="HAMAP-Rule" id="MF_00152"/>
    </source>
</evidence>
<dbReference type="NCBIfam" id="TIGR00587">
    <property type="entry name" value="nfo"/>
    <property type="match status" value="1"/>
</dbReference>
<feature type="domain" description="Xylose isomerase-like TIM barrel" evidence="8">
    <location>
        <begin position="30"/>
        <end position="280"/>
    </location>
</feature>
<gene>
    <name evidence="7 9" type="primary">nfo</name>
    <name evidence="9" type="ORF">MCORR_v1c06380</name>
</gene>
<dbReference type="CDD" id="cd00019">
    <property type="entry name" value="AP2Ec"/>
    <property type="match status" value="1"/>
</dbReference>
<feature type="binding site" evidence="7">
    <location>
        <position position="236"/>
    </location>
    <ligand>
        <name>Zn(2+)</name>
        <dbReference type="ChEBI" id="CHEBI:29105"/>
        <label>3</label>
    </ligand>
</feature>
<dbReference type="PROSITE" id="PS51432">
    <property type="entry name" value="AP_NUCLEASE_F2_4"/>
    <property type="match status" value="1"/>
</dbReference>
<dbReference type="SMART" id="SM00518">
    <property type="entry name" value="AP2Ec"/>
    <property type="match status" value="1"/>
</dbReference>
<dbReference type="GO" id="GO:0006284">
    <property type="term" value="P:base-excision repair"/>
    <property type="evidence" value="ECO:0007669"/>
    <property type="project" value="TreeGrafter"/>
</dbReference>
<dbReference type="PANTHER" id="PTHR21445">
    <property type="entry name" value="ENDONUCLEASE IV ENDODEOXYRIBONUCLEASE IV"/>
    <property type="match status" value="1"/>
</dbReference>
<keyword evidence="3 7" id="KW-0227">DNA damage</keyword>
<comment type="catalytic activity">
    <reaction evidence="7">
        <text>Endonucleolytic cleavage to 5'-phosphooligonucleotide end-products.</text>
        <dbReference type="EC" id="3.1.21.2"/>
    </reaction>
</comment>
<dbReference type="PANTHER" id="PTHR21445:SF0">
    <property type="entry name" value="APURINIC-APYRIMIDINIC ENDONUCLEASE"/>
    <property type="match status" value="1"/>
</dbReference>
<dbReference type="Gene3D" id="3.20.20.150">
    <property type="entry name" value="Divalent-metal-dependent TIM barrel enzymes"/>
    <property type="match status" value="1"/>
</dbReference>
<comment type="function">
    <text evidence="7">Endonuclease IV plays a role in DNA repair. It cleaves phosphodiester bonds at apurinic or apyrimidinic (AP) sites, generating a 3'-hydroxyl group and a 5'-terminal sugar phosphate.</text>
</comment>
<feature type="binding site" evidence="7">
    <location>
        <position position="118"/>
    </location>
    <ligand>
        <name>Zn(2+)</name>
        <dbReference type="ChEBI" id="CHEBI:29105"/>
        <label>1</label>
    </ligand>
</feature>
<comment type="caution">
    <text evidence="9">The sequence shown here is derived from an EMBL/GenBank/DDBJ whole genome shotgun (WGS) entry which is preliminary data.</text>
</comment>
<dbReference type="GO" id="GO:0003906">
    <property type="term" value="F:DNA-(apurinic or apyrimidinic site) endonuclease activity"/>
    <property type="evidence" value="ECO:0007669"/>
    <property type="project" value="TreeGrafter"/>
</dbReference>
<dbReference type="InterPro" id="IPR036237">
    <property type="entry name" value="Xyl_isomerase-like_sf"/>
</dbReference>